<gene>
    <name evidence="1" type="ORF">C1H46_041201</name>
</gene>
<keyword evidence="2" id="KW-1185">Reference proteome</keyword>
<comment type="caution">
    <text evidence="1">The sequence shown here is derived from an EMBL/GenBank/DDBJ whole genome shotgun (WGS) entry which is preliminary data.</text>
</comment>
<dbReference type="EMBL" id="VIEB01001311">
    <property type="protein sequence ID" value="TQD73260.1"/>
    <property type="molecule type" value="Genomic_DNA"/>
</dbReference>
<sequence>MESLDSLDDILDFHSDDAGAEDKAHDFKPSIAPSGVLCPDDPSRPFSQTVSCLINYPPFLALFCSWGLQAVANRFRF</sequence>
<evidence type="ECO:0000313" key="2">
    <source>
        <dbReference type="Proteomes" id="UP000315295"/>
    </source>
</evidence>
<organism evidence="1 2">
    <name type="scientific">Malus baccata</name>
    <name type="common">Siberian crab apple</name>
    <name type="synonym">Pyrus baccata</name>
    <dbReference type="NCBI Taxonomy" id="106549"/>
    <lineage>
        <taxon>Eukaryota</taxon>
        <taxon>Viridiplantae</taxon>
        <taxon>Streptophyta</taxon>
        <taxon>Embryophyta</taxon>
        <taxon>Tracheophyta</taxon>
        <taxon>Spermatophyta</taxon>
        <taxon>Magnoliopsida</taxon>
        <taxon>eudicotyledons</taxon>
        <taxon>Gunneridae</taxon>
        <taxon>Pentapetalae</taxon>
        <taxon>rosids</taxon>
        <taxon>fabids</taxon>
        <taxon>Rosales</taxon>
        <taxon>Rosaceae</taxon>
        <taxon>Amygdaloideae</taxon>
        <taxon>Maleae</taxon>
        <taxon>Malus</taxon>
    </lineage>
</organism>
<protein>
    <submittedName>
        <fullName evidence="1">Uncharacterized protein</fullName>
    </submittedName>
</protein>
<dbReference type="AlphaFoldDB" id="A0A540KGH9"/>
<accession>A0A540KGH9</accession>
<name>A0A540KGH9_MALBA</name>
<proteinExistence type="predicted"/>
<dbReference type="Proteomes" id="UP000315295">
    <property type="component" value="Unassembled WGS sequence"/>
</dbReference>
<evidence type="ECO:0000313" key="1">
    <source>
        <dbReference type="EMBL" id="TQD73260.1"/>
    </source>
</evidence>
<reference evidence="1 2" key="1">
    <citation type="journal article" date="2019" name="G3 (Bethesda)">
        <title>Sequencing of a Wild Apple (Malus baccata) Genome Unravels the Differences Between Cultivated and Wild Apple Species Regarding Disease Resistance and Cold Tolerance.</title>
        <authorList>
            <person name="Chen X."/>
        </authorList>
    </citation>
    <scope>NUCLEOTIDE SEQUENCE [LARGE SCALE GENOMIC DNA]</scope>
    <source>
        <strain evidence="2">cv. Shandingzi</strain>
        <tissue evidence="1">Leaves</tissue>
    </source>
</reference>